<dbReference type="AlphaFoldDB" id="N8Y1Q4"/>
<name>N8Y1Q4_ACIGI</name>
<accession>N8Y1Q4</accession>
<dbReference type="EMBL" id="APPJ01000014">
    <property type="protein sequence ID" value="ENV15274.1"/>
    <property type="molecule type" value="Genomic_DNA"/>
</dbReference>
<evidence type="ECO:0000313" key="1">
    <source>
        <dbReference type="EMBL" id="ENV15274.1"/>
    </source>
</evidence>
<dbReference type="RefSeq" id="WP_004722347.1">
    <property type="nucleotide sequence ID" value="NZ_KB849456.1"/>
</dbReference>
<dbReference type="eggNOG" id="ENOG5031RG7">
    <property type="taxonomic scope" value="Bacteria"/>
</dbReference>
<dbReference type="PATRIC" id="fig|1217656.3.peg.3934"/>
<comment type="caution">
    <text evidence="1">The sequence shown here is derived from an EMBL/GenBank/DDBJ whole genome shotgun (WGS) entry which is preliminary data.</text>
</comment>
<sequence>MIDVQYSKNVSIQQLADDAFVLRINDAKVYQYLLTQCGKTFGWERSIQKSQSFLNGDIEYQINVSDLALEHFGKDFFMLEPELLNNIAKS</sequence>
<dbReference type="Proteomes" id="UP000013148">
    <property type="component" value="Unassembled WGS sequence"/>
</dbReference>
<organism evidence="1 2">
    <name type="scientific">Acinetobacter guillouiae NIPH 991</name>
    <dbReference type="NCBI Taxonomy" id="1217656"/>
    <lineage>
        <taxon>Bacteria</taxon>
        <taxon>Pseudomonadati</taxon>
        <taxon>Pseudomonadota</taxon>
        <taxon>Gammaproteobacteria</taxon>
        <taxon>Moraxellales</taxon>
        <taxon>Moraxellaceae</taxon>
        <taxon>Acinetobacter</taxon>
    </lineage>
</organism>
<proteinExistence type="predicted"/>
<gene>
    <name evidence="1" type="ORF">F964_03996</name>
</gene>
<dbReference type="HOGENOM" id="CLU_2434113_0_0_6"/>
<reference evidence="1 2" key="1">
    <citation type="submission" date="2013-02" db="EMBL/GenBank/DDBJ databases">
        <title>The Genome Sequence of Acinetobacter guillouiae NIPH 991.</title>
        <authorList>
            <consortium name="The Broad Institute Genome Sequencing Platform"/>
            <consortium name="The Broad Institute Genome Sequencing Center for Infectious Disease"/>
            <person name="Cerqueira G."/>
            <person name="Feldgarden M."/>
            <person name="Courvalin P."/>
            <person name="Perichon B."/>
            <person name="Grillot-Courvalin C."/>
            <person name="Clermont D."/>
            <person name="Rocha E."/>
            <person name="Yoon E.-J."/>
            <person name="Nemec A."/>
            <person name="Walker B."/>
            <person name="Young S.K."/>
            <person name="Zeng Q."/>
            <person name="Gargeya S."/>
            <person name="Fitzgerald M."/>
            <person name="Haas B."/>
            <person name="Abouelleil A."/>
            <person name="Alvarado L."/>
            <person name="Arachchi H.M."/>
            <person name="Berlin A.M."/>
            <person name="Chapman S.B."/>
            <person name="Dewar J."/>
            <person name="Goldberg J."/>
            <person name="Griggs A."/>
            <person name="Gujja S."/>
            <person name="Hansen M."/>
            <person name="Howarth C."/>
            <person name="Imamovic A."/>
            <person name="Larimer J."/>
            <person name="McCowan C."/>
            <person name="Murphy C."/>
            <person name="Neiman D."/>
            <person name="Pearson M."/>
            <person name="Priest M."/>
            <person name="Roberts A."/>
            <person name="Saif S."/>
            <person name="Shea T."/>
            <person name="Sisk P."/>
            <person name="Sykes S."/>
            <person name="Wortman J."/>
            <person name="Nusbaum C."/>
            <person name="Birren B."/>
        </authorList>
    </citation>
    <scope>NUCLEOTIDE SEQUENCE [LARGE SCALE GENOMIC DNA]</scope>
    <source>
        <strain evidence="1 2">NIPH 991</strain>
    </source>
</reference>
<evidence type="ECO:0000313" key="2">
    <source>
        <dbReference type="Proteomes" id="UP000013148"/>
    </source>
</evidence>
<protein>
    <submittedName>
        <fullName evidence="1">Uncharacterized protein</fullName>
    </submittedName>
</protein>
<keyword evidence="2" id="KW-1185">Reference proteome</keyword>